<feature type="domain" description="TonB C-terminal" evidence="11">
    <location>
        <begin position="28"/>
        <end position="115"/>
    </location>
</feature>
<evidence type="ECO:0000313" key="13">
    <source>
        <dbReference type="Proteomes" id="UP000753724"/>
    </source>
</evidence>
<accession>A0ABW9XAC0</accession>
<keyword evidence="8" id="KW-1133">Transmembrane helix</keyword>
<dbReference type="Proteomes" id="UP000753724">
    <property type="component" value="Unassembled WGS sequence"/>
</dbReference>
<keyword evidence="13" id="KW-1185">Reference proteome</keyword>
<dbReference type="Gene3D" id="3.30.1150.10">
    <property type="match status" value="1"/>
</dbReference>
<dbReference type="PANTHER" id="PTHR33446">
    <property type="entry name" value="PROTEIN TONB-RELATED"/>
    <property type="match status" value="1"/>
</dbReference>
<keyword evidence="5" id="KW-0997">Cell inner membrane</keyword>
<keyword evidence="4" id="KW-1003">Cell membrane</keyword>
<name>A0ABW9XAC0_9SPHN</name>
<feature type="chain" id="PRO_5045106275" evidence="10">
    <location>
        <begin position="25"/>
        <end position="115"/>
    </location>
</feature>
<evidence type="ECO:0000256" key="8">
    <source>
        <dbReference type="ARBA" id="ARBA00022989"/>
    </source>
</evidence>
<dbReference type="NCBIfam" id="TIGR01352">
    <property type="entry name" value="tonB_Cterm"/>
    <property type="match status" value="1"/>
</dbReference>
<dbReference type="PROSITE" id="PS52015">
    <property type="entry name" value="TONB_CTD"/>
    <property type="match status" value="1"/>
</dbReference>
<gene>
    <name evidence="12" type="ORF">GTZ99_02765</name>
</gene>
<dbReference type="InterPro" id="IPR037682">
    <property type="entry name" value="TonB_C"/>
</dbReference>
<evidence type="ECO:0000256" key="1">
    <source>
        <dbReference type="ARBA" id="ARBA00004383"/>
    </source>
</evidence>
<proteinExistence type="inferred from homology"/>
<dbReference type="PANTHER" id="PTHR33446:SF2">
    <property type="entry name" value="PROTEIN TONB"/>
    <property type="match status" value="1"/>
</dbReference>
<comment type="caution">
    <text evidence="12">The sequence shown here is derived from an EMBL/GenBank/DDBJ whole genome shotgun (WGS) entry which is preliminary data.</text>
</comment>
<evidence type="ECO:0000259" key="11">
    <source>
        <dbReference type="PROSITE" id="PS52015"/>
    </source>
</evidence>
<keyword evidence="6" id="KW-0812">Transmembrane</keyword>
<evidence type="ECO:0000256" key="10">
    <source>
        <dbReference type="SAM" id="SignalP"/>
    </source>
</evidence>
<feature type="signal peptide" evidence="10">
    <location>
        <begin position="1"/>
        <end position="24"/>
    </location>
</feature>
<evidence type="ECO:0000256" key="3">
    <source>
        <dbReference type="ARBA" id="ARBA00022448"/>
    </source>
</evidence>
<dbReference type="EMBL" id="JAAAPO010000001">
    <property type="protein sequence ID" value="NBC35473.1"/>
    <property type="molecule type" value="Genomic_DNA"/>
</dbReference>
<evidence type="ECO:0000256" key="2">
    <source>
        <dbReference type="ARBA" id="ARBA00006555"/>
    </source>
</evidence>
<evidence type="ECO:0000256" key="7">
    <source>
        <dbReference type="ARBA" id="ARBA00022927"/>
    </source>
</evidence>
<dbReference type="SUPFAM" id="SSF74653">
    <property type="entry name" value="TolA/TonB C-terminal domain"/>
    <property type="match status" value="1"/>
</dbReference>
<comment type="subcellular location">
    <subcellularLocation>
        <location evidence="1">Cell inner membrane</location>
        <topology evidence="1">Single-pass membrane protein</topology>
        <orientation evidence="1">Periplasmic side</orientation>
    </subcellularLocation>
</comment>
<evidence type="ECO:0000256" key="5">
    <source>
        <dbReference type="ARBA" id="ARBA00022519"/>
    </source>
</evidence>
<dbReference type="InterPro" id="IPR006260">
    <property type="entry name" value="TonB/TolA_C"/>
</dbReference>
<evidence type="ECO:0000256" key="9">
    <source>
        <dbReference type="ARBA" id="ARBA00023136"/>
    </source>
</evidence>
<dbReference type="Pfam" id="PF03544">
    <property type="entry name" value="TonB_C"/>
    <property type="match status" value="1"/>
</dbReference>
<comment type="similarity">
    <text evidence="2">Belongs to the TonB family.</text>
</comment>
<keyword evidence="7" id="KW-0653">Protein transport</keyword>
<evidence type="ECO:0000256" key="6">
    <source>
        <dbReference type="ARBA" id="ARBA00022692"/>
    </source>
</evidence>
<protein>
    <submittedName>
        <fullName evidence="12">TonB family protein</fullName>
    </submittedName>
</protein>
<keyword evidence="3" id="KW-0813">Transport</keyword>
<evidence type="ECO:0000256" key="4">
    <source>
        <dbReference type="ARBA" id="ARBA00022475"/>
    </source>
</evidence>
<dbReference type="InterPro" id="IPR051045">
    <property type="entry name" value="TonB-dependent_transducer"/>
</dbReference>
<keyword evidence="10" id="KW-0732">Signal</keyword>
<reference evidence="13" key="1">
    <citation type="submission" date="2020-01" db="EMBL/GenBank/DDBJ databases">
        <title>Sphingomonas sp. strain CSW-10.</title>
        <authorList>
            <person name="Chen W.-M."/>
        </authorList>
    </citation>
    <scope>NUCLEOTIDE SEQUENCE [LARGE SCALE GENOMIC DNA]</scope>
    <source>
        <strain evidence="13">FSY-8</strain>
    </source>
</reference>
<evidence type="ECO:0000313" key="12">
    <source>
        <dbReference type="EMBL" id="NBC35473.1"/>
    </source>
</evidence>
<sequence length="115" mass="11775">MLSFKQTIAVGVLGAMLAPAAAMADTPDWQRAVARALAAKQTYPTTAQMRGEEGTAKVRIFVGADGKVQKAELVSGSGSATLDKEAMAMPARAGQLPVPPGGAAAVIVPVTWKLL</sequence>
<organism evidence="12 13">
    <name type="scientific">Novosphingobium ovatum</name>
    <dbReference type="NCBI Taxonomy" id="1908523"/>
    <lineage>
        <taxon>Bacteria</taxon>
        <taxon>Pseudomonadati</taxon>
        <taxon>Pseudomonadota</taxon>
        <taxon>Alphaproteobacteria</taxon>
        <taxon>Sphingomonadales</taxon>
        <taxon>Sphingomonadaceae</taxon>
        <taxon>Novosphingobium</taxon>
    </lineage>
</organism>
<keyword evidence="9" id="KW-0472">Membrane</keyword>